<dbReference type="PANTHER" id="PTHR20958">
    <property type="entry name" value="GLYCINE N-ACYLTRANSFERASE-LIKE PROTEIN"/>
    <property type="match status" value="1"/>
</dbReference>
<comment type="caution">
    <text evidence="2">The sequence shown here is derived from an EMBL/GenBank/DDBJ whole genome shotgun (WGS) entry which is preliminary data.</text>
</comment>
<sequence length="287" mass="33052">MMERDPSTIIGTLSPYECPCNYHSLKNCLSGKFLELGVQFWHTKICDIDVYLTAGIRNSLPSFMILESKEPIIDARNDDFFPLFEDCLRTYPDVFERGVKMASSKVAQNAFQVFLKAQPGTFKPNYDPCSCFYMTQKQQDKVMDLHIALPEGYRFDKADIEKDAEIITNTWIHSGPNEIEQTIMKLKYNPSALVRRGEEAVGFEMANFFGAQNHLFVLEDHRRKGLGRAVELKMSQECIKAGMLPYKFVEHWNANVFQSAKKDPLWTEKADESGEPIIYEFTHYVPQ</sequence>
<dbReference type="PROSITE" id="PS51186">
    <property type="entry name" value="GNAT"/>
    <property type="match status" value="1"/>
</dbReference>
<evidence type="ECO:0000313" key="2">
    <source>
        <dbReference type="EMBL" id="KAK0427375.1"/>
    </source>
</evidence>
<dbReference type="Gene3D" id="3.40.630.30">
    <property type="match status" value="1"/>
</dbReference>
<name>A0AA39IN43_9BILA</name>
<proteinExistence type="predicted"/>
<dbReference type="InterPro" id="IPR000182">
    <property type="entry name" value="GNAT_dom"/>
</dbReference>
<feature type="domain" description="N-acetyltransferase" evidence="1">
    <location>
        <begin position="150"/>
        <end position="287"/>
    </location>
</feature>
<dbReference type="CDD" id="cd04301">
    <property type="entry name" value="NAT_SF"/>
    <property type="match status" value="1"/>
</dbReference>
<evidence type="ECO:0000313" key="3">
    <source>
        <dbReference type="Proteomes" id="UP001175271"/>
    </source>
</evidence>
<dbReference type="SUPFAM" id="SSF55729">
    <property type="entry name" value="Acyl-CoA N-acyltransferases (Nat)"/>
    <property type="match status" value="1"/>
</dbReference>
<dbReference type="Proteomes" id="UP001175271">
    <property type="component" value="Unassembled WGS sequence"/>
</dbReference>
<dbReference type="InterPro" id="IPR016181">
    <property type="entry name" value="Acyl_CoA_acyltransferase"/>
</dbReference>
<accession>A0AA39IN43</accession>
<reference evidence="2" key="1">
    <citation type="submission" date="2023-06" db="EMBL/GenBank/DDBJ databases">
        <title>Genomic analysis of the entomopathogenic nematode Steinernema hermaphroditum.</title>
        <authorList>
            <person name="Schwarz E.M."/>
            <person name="Heppert J.K."/>
            <person name="Baniya A."/>
            <person name="Schwartz H.T."/>
            <person name="Tan C.-H."/>
            <person name="Antoshechkin I."/>
            <person name="Sternberg P.W."/>
            <person name="Goodrich-Blair H."/>
            <person name="Dillman A.R."/>
        </authorList>
    </citation>
    <scope>NUCLEOTIDE SEQUENCE</scope>
    <source>
        <strain evidence="2">PS9179</strain>
        <tissue evidence="2">Whole animal</tissue>
    </source>
</reference>
<dbReference type="InterPro" id="IPR053225">
    <property type="entry name" value="Acyl-CoA_N-acyltransferase"/>
</dbReference>
<dbReference type="PANTHER" id="PTHR20958:SF6">
    <property type="entry name" value="GLYCINE N-ACYLTRANSFERASE-LIKE PROTEIN"/>
    <property type="match status" value="1"/>
</dbReference>
<protein>
    <recommendedName>
        <fullName evidence="1">N-acetyltransferase domain-containing protein</fullName>
    </recommendedName>
</protein>
<dbReference type="GO" id="GO:0016747">
    <property type="term" value="F:acyltransferase activity, transferring groups other than amino-acyl groups"/>
    <property type="evidence" value="ECO:0007669"/>
    <property type="project" value="InterPro"/>
</dbReference>
<organism evidence="2 3">
    <name type="scientific">Steinernema hermaphroditum</name>
    <dbReference type="NCBI Taxonomy" id="289476"/>
    <lineage>
        <taxon>Eukaryota</taxon>
        <taxon>Metazoa</taxon>
        <taxon>Ecdysozoa</taxon>
        <taxon>Nematoda</taxon>
        <taxon>Chromadorea</taxon>
        <taxon>Rhabditida</taxon>
        <taxon>Tylenchina</taxon>
        <taxon>Panagrolaimomorpha</taxon>
        <taxon>Strongyloidoidea</taxon>
        <taxon>Steinernematidae</taxon>
        <taxon>Steinernema</taxon>
    </lineage>
</organism>
<dbReference type="EMBL" id="JAUCMV010000001">
    <property type="protein sequence ID" value="KAK0427375.1"/>
    <property type="molecule type" value="Genomic_DNA"/>
</dbReference>
<evidence type="ECO:0000259" key="1">
    <source>
        <dbReference type="PROSITE" id="PS51186"/>
    </source>
</evidence>
<dbReference type="AlphaFoldDB" id="A0AA39IN43"/>
<gene>
    <name evidence="2" type="ORF">QR680_010197</name>
</gene>
<keyword evidence="3" id="KW-1185">Reference proteome</keyword>